<reference evidence="1 2" key="1">
    <citation type="submission" date="2019-12" db="EMBL/GenBank/DDBJ databases">
        <title>Functional and genomic insights into the Sphingobium yanoikuyae YC-JY1, a bacterium efficiently degrading bisphenol A.</title>
        <authorList>
            <person name="Jia Y."/>
            <person name="Li X."/>
            <person name="Wang J."/>
            <person name="Eltoukhy A."/>
            <person name="Lamraoui I."/>
            <person name="Yan Y."/>
        </authorList>
    </citation>
    <scope>NUCLEOTIDE SEQUENCE [LARGE SCALE GENOMIC DNA]</scope>
    <source>
        <strain evidence="1 2">YC-JY1</strain>
    </source>
</reference>
<dbReference type="EMBL" id="CP047218">
    <property type="protein sequence ID" value="QHD65728.1"/>
    <property type="molecule type" value="Genomic_DNA"/>
</dbReference>
<organism evidence="1 2">
    <name type="scientific">Sphingobium yanoikuyae</name>
    <name type="common">Sphingomonas yanoikuyae</name>
    <dbReference type="NCBI Taxonomy" id="13690"/>
    <lineage>
        <taxon>Bacteria</taxon>
        <taxon>Pseudomonadati</taxon>
        <taxon>Pseudomonadota</taxon>
        <taxon>Alphaproteobacteria</taxon>
        <taxon>Sphingomonadales</taxon>
        <taxon>Sphingomonadaceae</taxon>
        <taxon>Sphingobium</taxon>
    </lineage>
</organism>
<protein>
    <submittedName>
        <fullName evidence="1">Uncharacterized protein</fullName>
    </submittedName>
</protein>
<sequence length="114" mass="13059">MREAAKSIQPSIILPDEFYPRMVSFHNINDGSSLSEINHNDLESSLGKNYKIHRILLSVTNEIISEAIKNNITAPPYLMKKVYHGSKNADYNLFDGKELMIRISPDQFFQGPYQ</sequence>
<proteinExistence type="predicted"/>
<gene>
    <name evidence="1" type="ORF">GS397_00670</name>
</gene>
<evidence type="ECO:0000313" key="1">
    <source>
        <dbReference type="EMBL" id="QHD65728.1"/>
    </source>
</evidence>
<accession>A0A6P1GBK6</accession>
<dbReference type="Proteomes" id="UP000464086">
    <property type="component" value="Chromosome"/>
</dbReference>
<name>A0A6P1GBK6_SPHYA</name>
<dbReference type="AlphaFoldDB" id="A0A6P1GBK6"/>
<evidence type="ECO:0000313" key="2">
    <source>
        <dbReference type="Proteomes" id="UP000464086"/>
    </source>
</evidence>
<dbReference type="RefSeq" id="WP_159365359.1">
    <property type="nucleotide sequence ID" value="NZ_CP047218.1"/>
</dbReference>